<evidence type="ECO:0000313" key="2">
    <source>
        <dbReference type="Proteomes" id="UP001141629"/>
    </source>
</evidence>
<comment type="caution">
    <text evidence="1">The sequence shown here is derived from an EMBL/GenBank/DDBJ whole genome shotgun (WGS) entry which is preliminary data.</text>
</comment>
<dbReference type="EMBL" id="JACKVK010000008">
    <property type="protein sequence ID" value="MCV7421347.1"/>
    <property type="molecule type" value="Genomic_DNA"/>
</dbReference>
<gene>
    <name evidence="1" type="ORF">H7K45_12415</name>
</gene>
<name>A0A9X2YL52_9MYCO</name>
<reference evidence="1" key="2">
    <citation type="journal article" date="2022" name="BMC Genomics">
        <title>Comparative genome analysis of mycobacteria focusing on tRNA and non-coding RNA.</title>
        <authorList>
            <person name="Behra P.R.K."/>
            <person name="Pettersson B.M.F."/>
            <person name="Ramesh M."/>
            <person name="Das S."/>
            <person name="Dasgupta S."/>
            <person name="Kirsebom L.A."/>
        </authorList>
    </citation>
    <scope>NUCLEOTIDE SEQUENCE</scope>
    <source>
        <strain evidence="1">DSM 44838</strain>
    </source>
</reference>
<sequence>MGRWIVEMFTARRSEVANFDEGCPVCDHPFGHLTHACISSIAPLRVEVPNLVPEAVVA</sequence>
<dbReference type="Proteomes" id="UP001141629">
    <property type="component" value="Unassembled WGS sequence"/>
</dbReference>
<proteinExistence type="predicted"/>
<keyword evidence="2" id="KW-1185">Reference proteome</keyword>
<accession>A0A9X2YL52</accession>
<organism evidence="1 2">
    <name type="scientific">Mycobacterium yunnanensis</name>
    <dbReference type="NCBI Taxonomy" id="368477"/>
    <lineage>
        <taxon>Bacteria</taxon>
        <taxon>Bacillati</taxon>
        <taxon>Actinomycetota</taxon>
        <taxon>Actinomycetes</taxon>
        <taxon>Mycobacteriales</taxon>
        <taxon>Mycobacteriaceae</taxon>
        <taxon>Mycobacterium</taxon>
    </lineage>
</organism>
<protein>
    <submittedName>
        <fullName evidence="1">Uncharacterized protein</fullName>
    </submittedName>
</protein>
<reference evidence="1" key="1">
    <citation type="submission" date="2020-07" db="EMBL/GenBank/DDBJ databases">
        <authorList>
            <person name="Pettersson B.M.F."/>
            <person name="Behra P.R.K."/>
            <person name="Ramesh M."/>
            <person name="Das S."/>
            <person name="Dasgupta S."/>
            <person name="Kirsebom L.A."/>
        </authorList>
    </citation>
    <scope>NUCLEOTIDE SEQUENCE</scope>
    <source>
        <strain evidence="1">DSM 44838</strain>
    </source>
</reference>
<evidence type="ECO:0000313" key="1">
    <source>
        <dbReference type="EMBL" id="MCV7421347.1"/>
    </source>
</evidence>
<dbReference type="RefSeq" id="WP_263996122.1">
    <property type="nucleotide sequence ID" value="NZ_JACKVK010000008.1"/>
</dbReference>
<dbReference type="AlphaFoldDB" id="A0A9X2YL52"/>